<dbReference type="EMBL" id="CAJHUB010000675">
    <property type="protein sequence ID" value="CAD7675401.1"/>
    <property type="molecule type" value="Genomic_DNA"/>
</dbReference>
<keyword evidence="5" id="KW-0472">Membrane</keyword>
<dbReference type="PANTHER" id="PTHR46647:SF1">
    <property type="entry name" value="RAB9 EFFECTOR PROTEIN WITH KELCH MOTIFS"/>
    <property type="match status" value="1"/>
</dbReference>
<comment type="function">
    <text evidence="3">Rab9 effector required for endosome to trans-Golgi network (TGN) transport.</text>
</comment>
<keyword evidence="7" id="KW-1185">Reference proteome</keyword>
<dbReference type="AlphaFoldDB" id="A0A811YD17"/>
<protein>
    <recommendedName>
        <fullName evidence="4">Rab9 effector protein with kelch motifs</fullName>
    </recommendedName>
</protein>
<evidence type="ECO:0000256" key="2">
    <source>
        <dbReference type="ARBA" id="ARBA00022737"/>
    </source>
</evidence>
<evidence type="ECO:0000313" key="7">
    <source>
        <dbReference type="Proteomes" id="UP000645828"/>
    </source>
</evidence>
<feature type="transmembrane region" description="Helical" evidence="5">
    <location>
        <begin position="157"/>
        <end position="182"/>
    </location>
</feature>
<comment type="caution">
    <text evidence="6">The sequence shown here is derived from an EMBL/GenBank/DDBJ whole genome shotgun (WGS) entry which is preliminary data.</text>
</comment>
<evidence type="ECO:0000256" key="3">
    <source>
        <dbReference type="ARBA" id="ARBA00037224"/>
    </source>
</evidence>
<keyword evidence="5" id="KW-1133">Transmembrane helix</keyword>
<evidence type="ECO:0000256" key="5">
    <source>
        <dbReference type="SAM" id="Phobius"/>
    </source>
</evidence>
<keyword evidence="1" id="KW-0880">Kelch repeat</keyword>
<name>A0A811YD17_NYCPR</name>
<dbReference type="SUPFAM" id="SSF117281">
    <property type="entry name" value="Kelch motif"/>
    <property type="match status" value="1"/>
</dbReference>
<dbReference type="InterPro" id="IPR015915">
    <property type="entry name" value="Kelch-typ_b-propeller"/>
</dbReference>
<keyword evidence="2" id="KW-0677">Repeat</keyword>
<evidence type="ECO:0000256" key="1">
    <source>
        <dbReference type="ARBA" id="ARBA00022441"/>
    </source>
</evidence>
<accession>A0A811YD17</accession>
<gene>
    <name evidence="6" type="ORF">NYPRO_LOCUS8196</name>
</gene>
<evidence type="ECO:0000256" key="4">
    <source>
        <dbReference type="ARBA" id="ARBA00039295"/>
    </source>
</evidence>
<evidence type="ECO:0000313" key="6">
    <source>
        <dbReference type="EMBL" id="CAD7675401.1"/>
    </source>
</evidence>
<proteinExistence type="predicted"/>
<dbReference type="PANTHER" id="PTHR46647">
    <property type="entry name" value="RAB9 EFFECTOR PROTEIN WITH KELCH MOTIFS"/>
    <property type="match status" value="1"/>
</dbReference>
<dbReference type="Proteomes" id="UP000645828">
    <property type="component" value="Unassembled WGS sequence"/>
</dbReference>
<reference evidence="6" key="1">
    <citation type="submission" date="2020-12" db="EMBL/GenBank/DDBJ databases">
        <authorList>
            <consortium name="Molecular Ecology Group"/>
        </authorList>
    </citation>
    <scope>NUCLEOTIDE SEQUENCE</scope>
    <source>
        <strain evidence="6">TBG_1078</strain>
    </source>
</reference>
<keyword evidence="5" id="KW-0812">Transmembrane</keyword>
<organism evidence="6 7">
    <name type="scientific">Nyctereutes procyonoides</name>
    <name type="common">Raccoon dog</name>
    <name type="synonym">Canis procyonoides</name>
    <dbReference type="NCBI Taxonomy" id="34880"/>
    <lineage>
        <taxon>Eukaryota</taxon>
        <taxon>Metazoa</taxon>
        <taxon>Chordata</taxon>
        <taxon>Craniata</taxon>
        <taxon>Vertebrata</taxon>
        <taxon>Euteleostomi</taxon>
        <taxon>Mammalia</taxon>
        <taxon>Eutheria</taxon>
        <taxon>Laurasiatheria</taxon>
        <taxon>Carnivora</taxon>
        <taxon>Caniformia</taxon>
        <taxon>Canidae</taxon>
        <taxon>Nyctereutes</taxon>
    </lineage>
</organism>
<dbReference type="InterPro" id="IPR052124">
    <property type="entry name" value="Rab9_kelch_effector"/>
</dbReference>
<dbReference type="Gene3D" id="2.120.10.80">
    <property type="entry name" value="Kelch-type beta propeller"/>
    <property type="match status" value="1"/>
</dbReference>
<sequence>MKPRKNTDTTKLLPVAWRQVRKAIWNTFTHAHTLHPGDRSCAPVGHSCSYQPPAGGAERQASQMCTPQIRDLATLEGLLPHSKHAGFVLSYAPHSVWVFGGLWDHARGEQSPTVPKTIHTSSEAIGNQLYIFVGGKRGTQPMQDVKLHVFDANTLTWLPVHGACFSLCLCLCLSLSLSVTIIKKNKHFFFKKKENFQSPGHGHVVVAAGTKLFIHGGLAGDRFYDDQKLSLTGAPPTGCTVLWLWGNTCIIFGGVTPTGALDTIWIILCVIPWPVMCNSEKKDSNSVTLNCDMKKGASTESQANMLFCIVLGKMNREGEI</sequence>